<keyword evidence="2" id="KW-0472">Membrane</keyword>
<protein>
    <submittedName>
        <fullName evidence="3">Uncharacterized protein</fullName>
    </submittedName>
</protein>
<keyword evidence="2" id="KW-0812">Transmembrane</keyword>
<keyword evidence="1" id="KW-0175">Coiled coil</keyword>
<feature type="transmembrane region" description="Helical" evidence="2">
    <location>
        <begin position="68"/>
        <end position="96"/>
    </location>
</feature>
<feature type="coiled-coil region" evidence="1">
    <location>
        <begin position="205"/>
        <end position="232"/>
    </location>
</feature>
<sequence length="232" mass="26334">MFGKIRAFGKVISDITGISKMFRYKGFGDIISGVVGWLLYGVVLLILLDWITTGFLRSKGDLLEKGILMILCAGAGWCLKNAAGFTIAIAIPVVSYYKLSTEFNRDDLMVCCAFVLLCTLVYIAVLLTIQVSKIKEEEESERRRVEWYARLENHPYVSALRELAELEELGKGLEDHGGIDAKKRCETIVEAVEKLGEEYLNRHFTENGLAKIEEYKKRIRDAREKNEAERLK</sequence>
<dbReference type="AlphaFoldDB" id="A0A1M4XB38"/>
<dbReference type="Proteomes" id="UP000184404">
    <property type="component" value="Unassembled WGS sequence"/>
</dbReference>
<name>A0A1M4XB38_9FIRM</name>
<evidence type="ECO:0000313" key="3">
    <source>
        <dbReference type="EMBL" id="SHE90402.1"/>
    </source>
</evidence>
<feature type="transmembrane region" description="Helical" evidence="2">
    <location>
        <begin position="30"/>
        <end position="48"/>
    </location>
</feature>
<organism evidence="3 4">
    <name type="scientific">Schwartzia succinivorans DSM 10502</name>
    <dbReference type="NCBI Taxonomy" id="1123243"/>
    <lineage>
        <taxon>Bacteria</taxon>
        <taxon>Bacillati</taxon>
        <taxon>Bacillota</taxon>
        <taxon>Negativicutes</taxon>
        <taxon>Selenomonadales</taxon>
        <taxon>Selenomonadaceae</taxon>
        <taxon>Schwartzia</taxon>
    </lineage>
</organism>
<proteinExistence type="predicted"/>
<evidence type="ECO:0000256" key="1">
    <source>
        <dbReference type="SAM" id="Coils"/>
    </source>
</evidence>
<keyword evidence="2" id="KW-1133">Transmembrane helix</keyword>
<dbReference type="EMBL" id="FQUG01000005">
    <property type="protein sequence ID" value="SHE90402.1"/>
    <property type="molecule type" value="Genomic_DNA"/>
</dbReference>
<keyword evidence="4" id="KW-1185">Reference proteome</keyword>
<gene>
    <name evidence="3" type="ORF">SAMN02745190_01413</name>
</gene>
<feature type="transmembrane region" description="Helical" evidence="2">
    <location>
        <begin position="108"/>
        <end position="129"/>
    </location>
</feature>
<accession>A0A1M4XB38</accession>
<dbReference type="RefSeq" id="WP_072935497.1">
    <property type="nucleotide sequence ID" value="NZ_FQUG01000005.1"/>
</dbReference>
<dbReference type="STRING" id="1123243.SAMN02745190_01413"/>
<evidence type="ECO:0000256" key="2">
    <source>
        <dbReference type="SAM" id="Phobius"/>
    </source>
</evidence>
<reference evidence="3 4" key="1">
    <citation type="submission" date="2016-11" db="EMBL/GenBank/DDBJ databases">
        <authorList>
            <person name="Jaros S."/>
            <person name="Januszkiewicz K."/>
            <person name="Wedrychowicz H."/>
        </authorList>
    </citation>
    <scope>NUCLEOTIDE SEQUENCE [LARGE SCALE GENOMIC DNA]</scope>
    <source>
        <strain evidence="3 4">DSM 10502</strain>
    </source>
</reference>
<evidence type="ECO:0000313" key="4">
    <source>
        <dbReference type="Proteomes" id="UP000184404"/>
    </source>
</evidence>